<name>A0A1H9Q0Q7_9HYPH</name>
<gene>
    <name evidence="7" type="ORF">SAMN05216548_12416</name>
</gene>
<dbReference type="PANTHER" id="PTHR30136">
    <property type="entry name" value="HELIX-TURN-HELIX TRANSCRIPTIONAL REGULATOR, ICLR FAMILY"/>
    <property type="match status" value="1"/>
</dbReference>
<evidence type="ECO:0000259" key="5">
    <source>
        <dbReference type="PROSITE" id="PS51077"/>
    </source>
</evidence>
<evidence type="ECO:0000313" key="7">
    <source>
        <dbReference type="EMBL" id="SER54037.1"/>
    </source>
</evidence>
<evidence type="ECO:0000256" key="3">
    <source>
        <dbReference type="ARBA" id="ARBA00023163"/>
    </source>
</evidence>
<dbReference type="InterPro" id="IPR050707">
    <property type="entry name" value="HTH_MetabolicPath_Reg"/>
</dbReference>
<dbReference type="InterPro" id="IPR036388">
    <property type="entry name" value="WH-like_DNA-bd_sf"/>
</dbReference>
<dbReference type="PROSITE" id="PS51077">
    <property type="entry name" value="HTH_ICLR"/>
    <property type="match status" value="1"/>
</dbReference>
<evidence type="ECO:0000256" key="4">
    <source>
        <dbReference type="SAM" id="MobiDB-lite"/>
    </source>
</evidence>
<dbReference type="Pfam" id="PF01614">
    <property type="entry name" value="IclR_C"/>
    <property type="match status" value="1"/>
</dbReference>
<dbReference type="InterPro" id="IPR036390">
    <property type="entry name" value="WH_DNA-bd_sf"/>
</dbReference>
<keyword evidence="3" id="KW-0804">Transcription</keyword>
<sequence length="263" mass="28532">MSMVEAASSRSGTKAAREPDRQRGIDRVIAVLEALQRHHAPMRAGEIARSIGAPRSTCYEIVNRLLEAEILEPAGAEGQVYFGRASYLFGRAYAENNALHRRVGGVLESLAAQTGAMAQFCALRGNKYLVLESRSGSGLFRITVDVGVEVPLPWTASGRLLLSHLDAQEIRDFIPPEDFVLPTGEQLSVDQFLAEVEAAAREGYSVTRNLVDIFATCLAVPILRQDGSVAGTLCLVVPAELVAEQRRELLDLLIPAARQLSAH</sequence>
<dbReference type="RefSeq" id="WP_092499712.1">
    <property type="nucleotide sequence ID" value="NZ_FOFG01000024.1"/>
</dbReference>
<dbReference type="InterPro" id="IPR005471">
    <property type="entry name" value="Tscrpt_reg_IclR_N"/>
</dbReference>
<reference evidence="7 8" key="1">
    <citation type="submission" date="2016-10" db="EMBL/GenBank/DDBJ databases">
        <authorList>
            <person name="de Groot N.N."/>
        </authorList>
    </citation>
    <scope>NUCLEOTIDE SEQUENCE [LARGE SCALE GENOMIC DNA]</scope>
    <source>
        <strain evidence="7 8">A52C2</strain>
    </source>
</reference>
<feature type="domain" description="HTH iclR-type" evidence="5">
    <location>
        <begin position="22"/>
        <end position="84"/>
    </location>
</feature>
<dbReference type="Gene3D" id="1.10.10.10">
    <property type="entry name" value="Winged helix-like DNA-binding domain superfamily/Winged helix DNA-binding domain"/>
    <property type="match status" value="1"/>
</dbReference>
<dbReference type="Proteomes" id="UP000199647">
    <property type="component" value="Unassembled WGS sequence"/>
</dbReference>
<dbReference type="PROSITE" id="PS51078">
    <property type="entry name" value="ICLR_ED"/>
    <property type="match status" value="1"/>
</dbReference>
<dbReference type="SMART" id="SM00346">
    <property type="entry name" value="HTH_ICLR"/>
    <property type="match status" value="1"/>
</dbReference>
<keyword evidence="2" id="KW-0238">DNA-binding</keyword>
<dbReference type="EMBL" id="FOFG01000024">
    <property type="protein sequence ID" value="SER54037.1"/>
    <property type="molecule type" value="Genomic_DNA"/>
</dbReference>
<feature type="domain" description="IclR-ED" evidence="6">
    <location>
        <begin position="85"/>
        <end position="263"/>
    </location>
</feature>
<dbReference type="SUPFAM" id="SSF46785">
    <property type="entry name" value="Winged helix' DNA-binding domain"/>
    <property type="match status" value="1"/>
</dbReference>
<protein>
    <submittedName>
        <fullName evidence="7">Transcriptional regulator, IclR family</fullName>
    </submittedName>
</protein>
<dbReference type="STRING" id="1855383.SAMN05216548_12416"/>
<proteinExistence type="predicted"/>
<keyword evidence="8" id="KW-1185">Reference proteome</keyword>
<dbReference type="InterPro" id="IPR029016">
    <property type="entry name" value="GAF-like_dom_sf"/>
</dbReference>
<organism evidence="7 8">
    <name type="scientific">Faunimonas pinastri</name>
    <dbReference type="NCBI Taxonomy" id="1855383"/>
    <lineage>
        <taxon>Bacteria</taxon>
        <taxon>Pseudomonadati</taxon>
        <taxon>Pseudomonadota</taxon>
        <taxon>Alphaproteobacteria</taxon>
        <taxon>Hyphomicrobiales</taxon>
        <taxon>Afifellaceae</taxon>
        <taxon>Faunimonas</taxon>
    </lineage>
</organism>
<feature type="region of interest" description="Disordered" evidence="4">
    <location>
        <begin position="1"/>
        <end position="21"/>
    </location>
</feature>
<evidence type="ECO:0000313" key="8">
    <source>
        <dbReference type="Proteomes" id="UP000199647"/>
    </source>
</evidence>
<dbReference type="Pfam" id="PF09339">
    <property type="entry name" value="HTH_IclR"/>
    <property type="match status" value="1"/>
</dbReference>
<keyword evidence="1" id="KW-0805">Transcription regulation</keyword>
<evidence type="ECO:0000259" key="6">
    <source>
        <dbReference type="PROSITE" id="PS51078"/>
    </source>
</evidence>
<evidence type="ECO:0000256" key="1">
    <source>
        <dbReference type="ARBA" id="ARBA00023015"/>
    </source>
</evidence>
<dbReference type="GO" id="GO:0003700">
    <property type="term" value="F:DNA-binding transcription factor activity"/>
    <property type="evidence" value="ECO:0007669"/>
    <property type="project" value="TreeGrafter"/>
</dbReference>
<dbReference type="InterPro" id="IPR011991">
    <property type="entry name" value="ArsR-like_HTH"/>
</dbReference>
<dbReference type="SUPFAM" id="SSF55781">
    <property type="entry name" value="GAF domain-like"/>
    <property type="match status" value="1"/>
</dbReference>
<dbReference type="PANTHER" id="PTHR30136:SF35">
    <property type="entry name" value="HTH-TYPE TRANSCRIPTIONAL REGULATOR RV1719"/>
    <property type="match status" value="1"/>
</dbReference>
<dbReference type="GO" id="GO:0003677">
    <property type="term" value="F:DNA binding"/>
    <property type="evidence" value="ECO:0007669"/>
    <property type="project" value="UniProtKB-KW"/>
</dbReference>
<dbReference type="GO" id="GO:0045892">
    <property type="term" value="P:negative regulation of DNA-templated transcription"/>
    <property type="evidence" value="ECO:0007669"/>
    <property type="project" value="TreeGrafter"/>
</dbReference>
<dbReference type="OrthoDB" id="9790046at2"/>
<dbReference type="InterPro" id="IPR014757">
    <property type="entry name" value="Tscrpt_reg_IclR_C"/>
</dbReference>
<accession>A0A1H9Q0Q7</accession>
<dbReference type="AlphaFoldDB" id="A0A1H9Q0Q7"/>
<evidence type="ECO:0000256" key="2">
    <source>
        <dbReference type="ARBA" id="ARBA00023125"/>
    </source>
</evidence>
<dbReference type="CDD" id="cd00090">
    <property type="entry name" value="HTH_ARSR"/>
    <property type="match status" value="1"/>
</dbReference>
<dbReference type="Gene3D" id="3.30.450.40">
    <property type="match status" value="1"/>
</dbReference>